<dbReference type="EC" id="1.3.1.-" evidence="9"/>
<feature type="binding site" evidence="11">
    <location>
        <position position="140"/>
    </location>
    <ligand>
        <name>FMN</name>
        <dbReference type="ChEBI" id="CHEBI:58210"/>
    </ligand>
</feature>
<feature type="binding site" evidence="11">
    <location>
        <position position="184"/>
    </location>
    <ligand>
        <name>FMN</name>
        <dbReference type="ChEBI" id="CHEBI:58210"/>
    </ligand>
</feature>
<dbReference type="STRING" id="1121302.SAMN02745163_00623"/>
<evidence type="ECO:0000313" key="13">
    <source>
        <dbReference type="EMBL" id="SHI67743.1"/>
    </source>
</evidence>
<dbReference type="Gene3D" id="3.20.20.70">
    <property type="entry name" value="Aldolase class I"/>
    <property type="match status" value="1"/>
</dbReference>
<keyword evidence="6" id="KW-0521">NADP</keyword>
<name>A0A1M6D3T7_9CLOT</name>
<feature type="binding site" evidence="11">
    <location>
        <position position="71"/>
    </location>
    <ligand>
        <name>FMN</name>
        <dbReference type="ChEBI" id="CHEBI:58210"/>
    </ligand>
</feature>
<dbReference type="GO" id="GO:0017150">
    <property type="term" value="F:tRNA dihydrouridine synthase activity"/>
    <property type="evidence" value="ECO:0007669"/>
    <property type="project" value="InterPro"/>
</dbReference>
<organism evidence="13 14">
    <name type="scientific">Clostridium cavendishii DSM 21758</name>
    <dbReference type="NCBI Taxonomy" id="1121302"/>
    <lineage>
        <taxon>Bacteria</taxon>
        <taxon>Bacillati</taxon>
        <taxon>Bacillota</taxon>
        <taxon>Clostridia</taxon>
        <taxon>Eubacteriales</taxon>
        <taxon>Clostridiaceae</taxon>
        <taxon>Clostridium</taxon>
    </lineage>
</organism>
<evidence type="ECO:0000256" key="4">
    <source>
        <dbReference type="ARBA" id="ARBA00022643"/>
    </source>
</evidence>
<comment type="cofactor">
    <cofactor evidence="1 9 11">
        <name>FMN</name>
        <dbReference type="ChEBI" id="CHEBI:58210"/>
    </cofactor>
</comment>
<keyword evidence="11" id="KW-0547">Nucleotide-binding</keyword>
<evidence type="ECO:0000256" key="10">
    <source>
        <dbReference type="PIRSR" id="PIRSR006621-1"/>
    </source>
</evidence>
<keyword evidence="5 9" id="KW-0819">tRNA processing</keyword>
<evidence type="ECO:0000256" key="11">
    <source>
        <dbReference type="PIRSR" id="PIRSR006621-2"/>
    </source>
</evidence>
<keyword evidence="14" id="KW-1185">Reference proteome</keyword>
<dbReference type="GO" id="GO:0000049">
    <property type="term" value="F:tRNA binding"/>
    <property type="evidence" value="ECO:0007669"/>
    <property type="project" value="UniProtKB-KW"/>
</dbReference>
<evidence type="ECO:0000256" key="3">
    <source>
        <dbReference type="ARBA" id="ARBA00022630"/>
    </source>
</evidence>
<keyword evidence="4 9" id="KW-0288">FMN</keyword>
<dbReference type="NCBIfam" id="NF008774">
    <property type="entry name" value="PRK11815.1"/>
    <property type="match status" value="1"/>
</dbReference>
<proteinExistence type="inferred from homology"/>
<reference evidence="13 14" key="1">
    <citation type="submission" date="2016-11" db="EMBL/GenBank/DDBJ databases">
        <authorList>
            <person name="Jaros S."/>
            <person name="Januszkiewicz K."/>
            <person name="Wedrychowicz H."/>
        </authorList>
    </citation>
    <scope>NUCLEOTIDE SEQUENCE [LARGE SCALE GENOMIC DNA]</scope>
    <source>
        <strain evidence="13 14">DSM 21758</strain>
    </source>
</reference>
<feature type="binding site" evidence="11">
    <location>
        <begin position="246"/>
        <end position="247"/>
    </location>
    <ligand>
        <name>FMN</name>
        <dbReference type="ChEBI" id="CHEBI:58210"/>
    </ligand>
</feature>
<feature type="domain" description="DUS-like FMN-binding" evidence="12">
    <location>
        <begin position="15"/>
        <end position="320"/>
    </location>
</feature>
<feature type="binding site" evidence="11">
    <location>
        <begin position="17"/>
        <end position="19"/>
    </location>
    <ligand>
        <name>FMN</name>
        <dbReference type="ChEBI" id="CHEBI:58210"/>
    </ligand>
</feature>
<dbReference type="Gene3D" id="1.20.120.1460">
    <property type="match status" value="1"/>
</dbReference>
<dbReference type="InterPro" id="IPR001269">
    <property type="entry name" value="DUS_fam"/>
</dbReference>
<dbReference type="GO" id="GO:0050660">
    <property type="term" value="F:flavin adenine dinucleotide binding"/>
    <property type="evidence" value="ECO:0007669"/>
    <property type="project" value="InterPro"/>
</dbReference>
<keyword evidence="8 9" id="KW-0560">Oxidoreductase</keyword>
<dbReference type="InterPro" id="IPR004653">
    <property type="entry name" value="DusA"/>
</dbReference>
<dbReference type="Proteomes" id="UP000184310">
    <property type="component" value="Unassembled WGS sequence"/>
</dbReference>
<evidence type="ECO:0000256" key="1">
    <source>
        <dbReference type="ARBA" id="ARBA00001917"/>
    </source>
</evidence>
<dbReference type="EMBL" id="FQZB01000004">
    <property type="protein sequence ID" value="SHI67743.1"/>
    <property type="molecule type" value="Genomic_DNA"/>
</dbReference>
<dbReference type="InterPro" id="IPR035587">
    <property type="entry name" value="DUS-like_FMN-bd"/>
</dbReference>
<comment type="similarity">
    <text evidence="9">Belongs to the dus family.</text>
</comment>
<dbReference type="AlphaFoldDB" id="A0A1M6D3T7"/>
<evidence type="ECO:0000256" key="6">
    <source>
        <dbReference type="ARBA" id="ARBA00022857"/>
    </source>
</evidence>
<protein>
    <recommendedName>
        <fullName evidence="9">tRNA-dihydrouridine synthase</fullName>
        <ecNumber evidence="9">1.3.1.-</ecNumber>
    </recommendedName>
</protein>
<comment type="function">
    <text evidence="9">Catalyzes the synthesis of 5,6-dihydrouridine (D), a modified base found in the D-loop of most tRNAs, via the reduction of the C5-C6 double bond in target uridines.</text>
</comment>
<dbReference type="SUPFAM" id="SSF51395">
    <property type="entry name" value="FMN-linked oxidoreductases"/>
    <property type="match status" value="1"/>
</dbReference>
<feature type="active site" description="Proton donor" evidence="10">
    <location>
        <position position="101"/>
    </location>
</feature>
<accession>A0A1M6D3T7</accession>
<keyword evidence="2" id="KW-0820">tRNA-binding</keyword>
<dbReference type="PANTHER" id="PTHR42907">
    <property type="entry name" value="FMN-LINKED OXIDOREDUCTASES SUPERFAMILY PROTEIN"/>
    <property type="match status" value="1"/>
</dbReference>
<evidence type="ECO:0000259" key="12">
    <source>
        <dbReference type="Pfam" id="PF01207"/>
    </source>
</evidence>
<dbReference type="RefSeq" id="WP_072985192.1">
    <property type="nucleotide sequence ID" value="NZ_FQZB01000004.1"/>
</dbReference>
<keyword evidence="7" id="KW-0694">RNA-binding</keyword>
<dbReference type="InterPro" id="IPR018517">
    <property type="entry name" value="tRNA_hU_synthase_CS"/>
</dbReference>
<keyword evidence="3 9" id="KW-0285">Flavoprotein</keyword>
<evidence type="ECO:0000256" key="2">
    <source>
        <dbReference type="ARBA" id="ARBA00022555"/>
    </source>
</evidence>
<evidence type="ECO:0000256" key="9">
    <source>
        <dbReference type="PIRNR" id="PIRNR006621"/>
    </source>
</evidence>
<evidence type="ECO:0000256" key="8">
    <source>
        <dbReference type="ARBA" id="ARBA00023002"/>
    </source>
</evidence>
<dbReference type="PANTHER" id="PTHR42907:SF1">
    <property type="entry name" value="FMN-LINKED OXIDOREDUCTASES SUPERFAMILY PROTEIN"/>
    <property type="match status" value="1"/>
</dbReference>
<evidence type="ECO:0000256" key="5">
    <source>
        <dbReference type="ARBA" id="ARBA00022694"/>
    </source>
</evidence>
<gene>
    <name evidence="13" type="ORF">SAMN02745163_00623</name>
</gene>
<sequence>MEKYISQIQTPKVSIAPMVDKTHRHFRAFSRILTKNTLLYTEMISAQSIINTDTDKHLFFNKKDEGSVALQIAACNPEDAFKAVKIAENYDYDEINLNCGCPSDRVSGNLMGAALMADKKLVFEILIAMKEATKKPITIKHRIGINGEDILNPKNSKIILEGYEDLLEFLEAISKARPDRYTIHARSAILKGLSPKENREIPPLDYTLVHKLKKDFPYLNIEINGGFKTISDIKEQLTYVDGVMIGRASYENCYLLSKFDELSTGIASNITRKSILEAYLPYVEKELLIGTSSYALLNPIQSLFLGEKGSKLFKQLLSPPNLNARNGIEIINRILKELPEESLNLY</sequence>
<feature type="binding site" evidence="11">
    <location>
        <begin position="224"/>
        <end position="226"/>
    </location>
    <ligand>
        <name>FMN</name>
        <dbReference type="ChEBI" id="CHEBI:58210"/>
    </ligand>
</feature>
<evidence type="ECO:0000313" key="14">
    <source>
        <dbReference type="Proteomes" id="UP000184310"/>
    </source>
</evidence>
<dbReference type="Pfam" id="PF01207">
    <property type="entry name" value="Dus"/>
    <property type="match status" value="1"/>
</dbReference>
<dbReference type="PROSITE" id="PS01136">
    <property type="entry name" value="UPF0034"/>
    <property type="match status" value="1"/>
</dbReference>
<dbReference type="CDD" id="cd02801">
    <property type="entry name" value="DUS_like_FMN"/>
    <property type="match status" value="1"/>
</dbReference>
<dbReference type="InterPro" id="IPR013785">
    <property type="entry name" value="Aldolase_TIM"/>
</dbReference>
<dbReference type="PIRSF" id="PIRSF006621">
    <property type="entry name" value="Dus"/>
    <property type="match status" value="1"/>
</dbReference>
<evidence type="ECO:0000256" key="7">
    <source>
        <dbReference type="ARBA" id="ARBA00022884"/>
    </source>
</evidence>